<feature type="non-terminal residue" evidence="1">
    <location>
        <position position="1"/>
    </location>
</feature>
<dbReference type="AlphaFoldDB" id="X0ZQ67"/>
<gene>
    <name evidence="1" type="ORF">S01H4_12318</name>
</gene>
<sequence length="42" mass="4722">SIKSKIELIGIGTIVAASSSQIKIRDRGWIFRFFEDVRAVVN</sequence>
<evidence type="ECO:0000313" key="1">
    <source>
        <dbReference type="EMBL" id="GAG62553.1"/>
    </source>
</evidence>
<proteinExistence type="predicted"/>
<reference evidence="1" key="1">
    <citation type="journal article" date="2014" name="Front. Microbiol.">
        <title>High frequency of phylogenetically diverse reductive dehalogenase-homologous genes in deep subseafloor sedimentary metagenomes.</title>
        <authorList>
            <person name="Kawai M."/>
            <person name="Futagami T."/>
            <person name="Toyoda A."/>
            <person name="Takaki Y."/>
            <person name="Nishi S."/>
            <person name="Hori S."/>
            <person name="Arai W."/>
            <person name="Tsubouchi T."/>
            <person name="Morono Y."/>
            <person name="Uchiyama I."/>
            <person name="Ito T."/>
            <person name="Fujiyama A."/>
            <person name="Inagaki F."/>
            <person name="Takami H."/>
        </authorList>
    </citation>
    <scope>NUCLEOTIDE SEQUENCE</scope>
    <source>
        <strain evidence="1">Expedition CK06-06</strain>
    </source>
</reference>
<accession>X0ZQ67</accession>
<comment type="caution">
    <text evidence="1">The sequence shown here is derived from an EMBL/GenBank/DDBJ whole genome shotgun (WGS) entry which is preliminary data.</text>
</comment>
<name>X0ZQ67_9ZZZZ</name>
<protein>
    <submittedName>
        <fullName evidence="1">Uncharacterized protein</fullName>
    </submittedName>
</protein>
<organism evidence="1">
    <name type="scientific">marine sediment metagenome</name>
    <dbReference type="NCBI Taxonomy" id="412755"/>
    <lineage>
        <taxon>unclassified sequences</taxon>
        <taxon>metagenomes</taxon>
        <taxon>ecological metagenomes</taxon>
    </lineage>
</organism>
<dbReference type="EMBL" id="BART01005204">
    <property type="protein sequence ID" value="GAG62553.1"/>
    <property type="molecule type" value="Genomic_DNA"/>
</dbReference>